<accession>A0A2G5HJ56</accession>
<dbReference type="Gene3D" id="3.30.1140.40">
    <property type="entry name" value="Tctex-1"/>
    <property type="match status" value="1"/>
</dbReference>
<proteinExistence type="predicted"/>
<name>A0A2G5HJ56_CERBT</name>
<evidence type="ECO:0008006" key="5">
    <source>
        <dbReference type="Google" id="ProtNLM"/>
    </source>
</evidence>
<dbReference type="CDD" id="cd21456">
    <property type="entry name" value="DLC-like_SpDlc1-like"/>
    <property type="match status" value="1"/>
</dbReference>
<dbReference type="OrthoDB" id="10059120at2759"/>
<dbReference type="Proteomes" id="UP001302367">
    <property type="component" value="Chromosome 4"/>
</dbReference>
<dbReference type="EMBL" id="CP134187">
    <property type="protein sequence ID" value="WPB02263.1"/>
    <property type="molecule type" value="Genomic_DNA"/>
</dbReference>
<evidence type="ECO:0000313" key="2">
    <source>
        <dbReference type="EMBL" id="WPB02263.1"/>
    </source>
</evidence>
<organism evidence="1 3">
    <name type="scientific">Cercospora beticola</name>
    <name type="common">Sugarbeet leaf spot fungus</name>
    <dbReference type="NCBI Taxonomy" id="122368"/>
    <lineage>
        <taxon>Eukaryota</taxon>
        <taxon>Fungi</taxon>
        <taxon>Dikarya</taxon>
        <taxon>Ascomycota</taxon>
        <taxon>Pezizomycotina</taxon>
        <taxon>Dothideomycetes</taxon>
        <taxon>Dothideomycetidae</taxon>
        <taxon>Mycosphaerellales</taxon>
        <taxon>Mycosphaerellaceae</taxon>
        <taxon>Cercospora</taxon>
    </lineage>
</organism>
<sequence>MASNCPIPTTRLRQICSDACSSTISTTTSYEHSQTQAWNNAIIGSILQQLISESQKPEDKGQPPKYKFIVNTTIIQHLSDPRGGGSAEEGAVAVAGEGTKKVGRRGMHSASGAFWNNEKDGMWSYKYEGGEGKGMDIVVSVMWVAV</sequence>
<protein>
    <recommendedName>
        <fullName evidence="5">Dynein light chain Tctex-type</fullName>
    </recommendedName>
</protein>
<reference evidence="2 4" key="2">
    <citation type="submission" date="2023-09" db="EMBL/GenBank/DDBJ databases">
        <title>Complete-Gapless Cercospora beticola genome.</title>
        <authorList>
            <person name="Wyatt N.A."/>
            <person name="Spanner R.E."/>
            <person name="Bolton M.D."/>
        </authorList>
    </citation>
    <scope>NUCLEOTIDE SEQUENCE [LARGE SCALE GENOMIC DNA]</scope>
    <source>
        <strain evidence="2">Cb09-40</strain>
    </source>
</reference>
<dbReference type="GO" id="GO:0005868">
    <property type="term" value="C:cytoplasmic dynein complex"/>
    <property type="evidence" value="ECO:0007669"/>
    <property type="project" value="TreeGrafter"/>
</dbReference>
<dbReference type="GO" id="GO:0007018">
    <property type="term" value="P:microtubule-based movement"/>
    <property type="evidence" value="ECO:0007669"/>
    <property type="project" value="TreeGrafter"/>
</dbReference>
<dbReference type="GO" id="GO:0045505">
    <property type="term" value="F:dynein intermediate chain binding"/>
    <property type="evidence" value="ECO:0007669"/>
    <property type="project" value="TreeGrafter"/>
</dbReference>
<dbReference type="InterPro" id="IPR038586">
    <property type="entry name" value="Tctex-1-like_sf"/>
</dbReference>
<dbReference type="PANTHER" id="PTHR21255">
    <property type="entry name" value="T-COMPLEX-ASSOCIATED-TESTIS-EXPRESSED 1/ DYNEIN LIGHT CHAIN"/>
    <property type="match status" value="1"/>
</dbReference>
<dbReference type="GO" id="GO:0005737">
    <property type="term" value="C:cytoplasm"/>
    <property type="evidence" value="ECO:0007669"/>
    <property type="project" value="TreeGrafter"/>
</dbReference>
<dbReference type="PANTHER" id="PTHR21255:SF4">
    <property type="entry name" value="DYNEIN LIGHT CHAIN TCTEX-TYPE"/>
    <property type="match status" value="1"/>
</dbReference>
<dbReference type="InterPro" id="IPR005334">
    <property type="entry name" value="Tctex-1-like"/>
</dbReference>
<dbReference type="EMBL" id="LKMD01000105">
    <property type="protein sequence ID" value="PIA92596.1"/>
    <property type="molecule type" value="Genomic_DNA"/>
</dbReference>
<evidence type="ECO:0000313" key="4">
    <source>
        <dbReference type="Proteomes" id="UP001302367"/>
    </source>
</evidence>
<reference evidence="1 3" key="1">
    <citation type="submission" date="2015-10" db="EMBL/GenBank/DDBJ databases">
        <title>The cercosporin biosynthetic gene cluster was horizontally transferred to several fungal lineages and shown to be expanded in Cercospora beticola based on microsynteny with recipient genomes.</title>
        <authorList>
            <person name="De Jonge R."/>
            <person name="Ebert M.K."/>
            <person name="Suttle J.C."/>
            <person name="Jurick Ii W.M."/>
            <person name="Secor G.A."/>
            <person name="Thomma B.P."/>
            <person name="Van De Peer Y."/>
            <person name="Bolton M.D."/>
        </authorList>
    </citation>
    <scope>NUCLEOTIDE SEQUENCE [LARGE SCALE GENOMIC DNA]</scope>
    <source>
        <strain evidence="1 3">09-40</strain>
    </source>
</reference>
<dbReference type="Proteomes" id="UP000230605">
    <property type="component" value="Chromosome 4"/>
</dbReference>
<evidence type="ECO:0000313" key="3">
    <source>
        <dbReference type="Proteomes" id="UP000230605"/>
    </source>
</evidence>
<dbReference type="AlphaFoldDB" id="A0A2G5HJ56"/>
<evidence type="ECO:0000313" key="1">
    <source>
        <dbReference type="EMBL" id="PIA92596.1"/>
    </source>
</evidence>
<keyword evidence="4" id="KW-1185">Reference proteome</keyword>
<gene>
    <name evidence="1" type="ORF">CB0940_04975</name>
    <name evidence="2" type="ORF">RHO25_006897</name>
</gene>
<dbReference type="Pfam" id="PF03645">
    <property type="entry name" value="Tctex-1"/>
    <property type="match status" value="1"/>
</dbReference>